<keyword evidence="1" id="KW-1133">Transmembrane helix</keyword>
<dbReference type="EMBL" id="JAWJZY010000003">
    <property type="protein sequence ID" value="MEE8658883.1"/>
    <property type="molecule type" value="Genomic_DNA"/>
</dbReference>
<name>A0ABU7U2Z6_9PROT</name>
<protein>
    <submittedName>
        <fullName evidence="2">Uncharacterized protein</fullName>
    </submittedName>
</protein>
<sequence>MSESSLKMLASKLNRCCIEGIVVSERTEHITLANLSADLAREIAGSFQEVGWTLSVYDGADSACEIPDIMEALCPYRVSVQKPSCASGEILFLSTAGFRDWLNSPTKADLVVVVGLDEIISTESTQFVPYGASRDPRRGSVSFCNPRKLVREYSSKRKVPQSIECWLLSDPASWGESVQFKLWASYSTRAILLSLANEIDEETESYVFKGTPRLALKMLKSDFELETSLDEKNFENLQAAGRWVYESDREAEVRHTLFSSELARNGVGKTDAVACIKESSAEALDGAKIAYQMLVAKMSADNLKALADLRKALIEEMSKIGDASRQVAQAVASALWAVLGAVAARITVETPFILIVPILMIACIYVWTVIYTGLKFIAFQEDRQGVWRTQIYSFLSKSDFKEMVLDPSGKAASSFKIAAKICGFATTLISIGIGFIMIKAHK</sequence>
<accession>A0ABU7U2Z6</accession>
<dbReference type="RefSeq" id="WP_418115515.1">
    <property type="nucleotide sequence ID" value="NZ_JAWJZZ010000003.1"/>
</dbReference>
<dbReference type="Proteomes" id="UP001312908">
    <property type="component" value="Unassembled WGS sequence"/>
</dbReference>
<proteinExistence type="predicted"/>
<evidence type="ECO:0000313" key="2">
    <source>
        <dbReference type="EMBL" id="MEE8658883.1"/>
    </source>
</evidence>
<organism evidence="2 3">
    <name type="scientific">Sorlinia euscelidii</name>
    <dbReference type="NCBI Taxonomy" id="3081148"/>
    <lineage>
        <taxon>Bacteria</taxon>
        <taxon>Pseudomonadati</taxon>
        <taxon>Pseudomonadota</taxon>
        <taxon>Alphaproteobacteria</taxon>
        <taxon>Acetobacterales</taxon>
        <taxon>Acetobacteraceae</taxon>
        <taxon>Sorlinia</taxon>
    </lineage>
</organism>
<feature type="transmembrane region" description="Helical" evidence="1">
    <location>
        <begin position="417"/>
        <end position="438"/>
    </location>
</feature>
<keyword evidence="3" id="KW-1185">Reference proteome</keyword>
<keyword evidence="1" id="KW-0472">Membrane</keyword>
<comment type="caution">
    <text evidence="2">The sequence shown here is derived from an EMBL/GenBank/DDBJ whole genome shotgun (WGS) entry which is preliminary data.</text>
</comment>
<evidence type="ECO:0000256" key="1">
    <source>
        <dbReference type="SAM" id="Phobius"/>
    </source>
</evidence>
<evidence type="ECO:0000313" key="3">
    <source>
        <dbReference type="Proteomes" id="UP001312908"/>
    </source>
</evidence>
<feature type="transmembrane region" description="Helical" evidence="1">
    <location>
        <begin position="352"/>
        <end position="374"/>
    </location>
</feature>
<reference evidence="2 3" key="1">
    <citation type="submission" date="2023-10" db="EMBL/GenBank/DDBJ databases">
        <title>Sorlinia euscelidii gen. nov., sp. nov., an acetic acid bacteria isolated from the gut of Euscelidius variegatus emitter.</title>
        <authorList>
            <person name="Michoud G."/>
            <person name="Marasco R."/>
            <person name="Seferji K."/>
            <person name="Gonella E."/>
            <person name="Garuglieri E."/>
            <person name="Alma A."/>
            <person name="Mapelli F."/>
            <person name="Borin S."/>
            <person name="Daffonchio D."/>
            <person name="Crotti E."/>
        </authorList>
    </citation>
    <scope>NUCLEOTIDE SEQUENCE [LARGE SCALE GENOMIC DNA]</scope>
    <source>
        <strain evidence="2 3">EV16P</strain>
    </source>
</reference>
<keyword evidence="1" id="KW-0812">Transmembrane</keyword>
<gene>
    <name evidence="2" type="ORF">DOFOFD_07645</name>
</gene>